<evidence type="ECO:0000256" key="1">
    <source>
        <dbReference type="ARBA" id="ARBA00022679"/>
    </source>
</evidence>
<dbReference type="InterPro" id="IPR016181">
    <property type="entry name" value="Acyl_CoA_acyltransferase"/>
</dbReference>
<gene>
    <name evidence="4" type="ORF">E2F50_22015</name>
</gene>
<keyword evidence="2" id="KW-0012">Acyltransferase</keyword>
<evidence type="ECO:0000259" key="3">
    <source>
        <dbReference type="PROSITE" id="PS51186"/>
    </source>
</evidence>
<name>A0A4R5U6J6_9HYPH</name>
<dbReference type="PANTHER" id="PTHR43800">
    <property type="entry name" value="PEPTIDYL-LYSINE N-ACETYLTRANSFERASE YJAB"/>
    <property type="match status" value="1"/>
</dbReference>
<dbReference type="InterPro" id="IPR000182">
    <property type="entry name" value="GNAT_dom"/>
</dbReference>
<dbReference type="Proteomes" id="UP000295238">
    <property type="component" value="Unassembled WGS sequence"/>
</dbReference>
<evidence type="ECO:0000256" key="2">
    <source>
        <dbReference type="ARBA" id="ARBA00023315"/>
    </source>
</evidence>
<dbReference type="RefSeq" id="WP_133318340.1">
    <property type="nucleotide sequence ID" value="NZ_SMTL01000009.1"/>
</dbReference>
<dbReference type="AlphaFoldDB" id="A0A4R5U6J6"/>
<feature type="domain" description="N-acetyltransferase" evidence="3">
    <location>
        <begin position="4"/>
        <end position="153"/>
    </location>
</feature>
<dbReference type="PANTHER" id="PTHR43800:SF1">
    <property type="entry name" value="PEPTIDYL-LYSINE N-ACETYLTRANSFERASE YJAB"/>
    <property type="match status" value="1"/>
</dbReference>
<organism evidence="4 5">
    <name type="scientific">Rhizobium deserti</name>
    <dbReference type="NCBI Taxonomy" id="2547961"/>
    <lineage>
        <taxon>Bacteria</taxon>
        <taxon>Pseudomonadati</taxon>
        <taxon>Pseudomonadota</taxon>
        <taxon>Alphaproteobacteria</taxon>
        <taxon>Hyphomicrobiales</taxon>
        <taxon>Rhizobiaceae</taxon>
        <taxon>Rhizobium/Agrobacterium group</taxon>
        <taxon>Rhizobium</taxon>
    </lineage>
</organism>
<dbReference type="CDD" id="cd04301">
    <property type="entry name" value="NAT_SF"/>
    <property type="match status" value="1"/>
</dbReference>
<accession>A0A4R5U6J6</accession>
<proteinExistence type="predicted"/>
<evidence type="ECO:0000313" key="5">
    <source>
        <dbReference type="Proteomes" id="UP000295238"/>
    </source>
</evidence>
<dbReference type="Gene3D" id="3.40.630.30">
    <property type="match status" value="1"/>
</dbReference>
<keyword evidence="1 4" id="KW-0808">Transferase</keyword>
<protein>
    <submittedName>
        <fullName evidence="4">GNAT family N-acetyltransferase</fullName>
    </submittedName>
</protein>
<dbReference type="SUPFAM" id="SSF55729">
    <property type="entry name" value="Acyl-CoA N-acyltransferases (Nat)"/>
    <property type="match status" value="1"/>
</dbReference>
<dbReference type="GO" id="GO:0016747">
    <property type="term" value="F:acyltransferase activity, transferring groups other than amino-acyl groups"/>
    <property type="evidence" value="ECO:0007669"/>
    <property type="project" value="InterPro"/>
</dbReference>
<keyword evidence="5" id="KW-1185">Reference proteome</keyword>
<sequence length="176" mass="19434">MTHFYVKPATRDDFPVLRSIELAAYETLRAAGAVAGDPSVSDDKDLHRYCEQQLLYAASPPGGDIVGWCGGYAIDGWLHVAEMDVHPDWQGKGIGRRLIQTLLDDARTRELKGATLTTDRQAAFNAPFYLSIGFRLVHPQDTTPHLWAILDEEIAAGLDPLRRAAMMLSFSEGPKP</sequence>
<dbReference type="EMBL" id="SMTL01000009">
    <property type="protein sequence ID" value="TDK29874.1"/>
    <property type="molecule type" value="Genomic_DNA"/>
</dbReference>
<dbReference type="PROSITE" id="PS51186">
    <property type="entry name" value="GNAT"/>
    <property type="match status" value="1"/>
</dbReference>
<dbReference type="OrthoDB" id="572496at2"/>
<comment type="caution">
    <text evidence="4">The sequence shown here is derived from an EMBL/GenBank/DDBJ whole genome shotgun (WGS) entry which is preliminary data.</text>
</comment>
<dbReference type="Pfam" id="PF00583">
    <property type="entry name" value="Acetyltransf_1"/>
    <property type="match status" value="1"/>
</dbReference>
<evidence type="ECO:0000313" key="4">
    <source>
        <dbReference type="EMBL" id="TDK29874.1"/>
    </source>
</evidence>
<reference evidence="4 5" key="1">
    <citation type="submission" date="2019-03" db="EMBL/GenBank/DDBJ databases">
        <title>Rhizobium sp. nov., an bacterium isolated from biocrust in Mu Us Desert.</title>
        <authorList>
            <person name="Lixiong L."/>
        </authorList>
    </citation>
    <scope>NUCLEOTIDE SEQUENCE [LARGE SCALE GENOMIC DNA]</scope>
    <source>
        <strain evidence="4 5">SPY-1</strain>
    </source>
</reference>